<dbReference type="InterPro" id="IPR006675">
    <property type="entry name" value="HDIG_dom"/>
</dbReference>
<keyword evidence="3" id="KW-1185">Reference proteome</keyword>
<dbReference type="NCBIfam" id="TIGR00277">
    <property type="entry name" value="HDIG"/>
    <property type="match status" value="1"/>
</dbReference>
<sequence>MGNFYDRRNLILCHPLFQKSYKKIVHYEKDRSFCRHDMTHFLDVARIAMILNNKEQLQINEDLIYAAALLHDIGRHKQYKNGEDHAAASVPIAECIMRDCSFSDEETESIIKAISMHRNEEIKEQADLCGLLYRADKMSRSCFCCKVNAKCSWPEEKKGNKLIY</sequence>
<dbReference type="Pfam" id="PF01966">
    <property type="entry name" value="HD"/>
    <property type="match status" value="1"/>
</dbReference>
<dbReference type="SMART" id="SM00471">
    <property type="entry name" value="HDc"/>
    <property type="match status" value="1"/>
</dbReference>
<evidence type="ECO:0000313" key="2">
    <source>
        <dbReference type="EMBL" id="MDQ0203721.1"/>
    </source>
</evidence>
<evidence type="ECO:0000313" key="3">
    <source>
        <dbReference type="Proteomes" id="UP001239167"/>
    </source>
</evidence>
<evidence type="ECO:0000259" key="1">
    <source>
        <dbReference type="PROSITE" id="PS51831"/>
    </source>
</evidence>
<dbReference type="EMBL" id="JAUSUE010000008">
    <property type="protein sequence ID" value="MDQ0203721.1"/>
    <property type="molecule type" value="Genomic_DNA"/>
</dbReference>
<name>A0ABT9Y7A9_9FIRM</name>
<dbReference type="InterPro" id="IPR006674">
    <property type="entry name" value="HD_domain"/>
</dbReference>
<gene>
    <name evidence="2" type="ORF">J2S01_001438</name>
</gene>
<dbReference type="SUPFAM" id="SSF109604">
    <property type="entry name" value="HD-domain/PDEase-like"/>
    <property type="match status" value="1"/>
</dbReference>
<protein>
    <submittedName>
        <fullName evidence="2">Nucleotidyltransferase with HDIG domain</fullName>
    </submittedName>
</protein>
<dbReference type="RefSeq" id="WP_307223825.1">
    <property type="nucleotide sequence ID" value="NZ_CP116940.1"/>
</dbReference>
<accession>A0ABT9Y7A9</accession>
<dbReference type="PROSITE" id="PS51831">
    <property type="entry name" value="HD"/>
    <property type="match status" value="1"/>
</dbReference>
<dbReference type="Proteomes" id="UP001239167">
    <property type="component" value="Unassembled WGS sequence"/>
</dbReference>
<feature type="domain" description="HD" evidence="1">
    <location>
        <begin position="37"/>
        <end position="141"/>
    </location>
</feature>
<dbReference type="Gene3D" id="1.10.3210.10">
    <property type="entry name" value="Hypothetical protein af1432"/>
    <property type="match status" value="1"/>
</dbReference>
<comment type="caution">
    <text evidence="2">The sequence shown here is derived from an EMBL/GenBank/DDBJ whole genome shotgun (WGS) entry which is preliminary data.</text>
</comment>
<organism evidence="2 3">
    <name type="scientific">Pectinatus haikarae</name>
    <dbReference type="NCBI Taxonomy" id="349096"/>
    <lineage>
        <taxon>Bacteria</taxon>
        <taxon>Bacillati</taxon>
        <taxon>Bacillota</taxon>
        <taxon>Negativicutes</taxon>
        <taxon>Selenomonadales</taxon>
        <taxon>Selenomonadaceae</taxon>
        <taxon>Pectinatus</taxon>
    </lineage>
</organism>
<proteinExistence type="predicted"/>
<reference evidence="2 3" key="1">
    <citation type="submission" date="2023-07" db="EMBL/GenBank/DDBJ databases">
        <title>Genomic Encyclopedia of Type Strains, Phase IV (KMG-IV): sequencing the most valuable type-strain genomes for metagenomic binning, comparative biology and taxonomic classification.</title>
        <authorList>
            <person name="Goeker M."/>
        </authorList>
    </citation>
    <scope>NUCLEOTIDE SEQUENCE [LARGE SCALE GENOMIC DNA]</scope>
    <source>
        <strain evidence="2 3">DSM 16980</strain>
    </source>
</reference>
<dbReference type="CDD" id="cd00077">
    <property type="entry name" value="HDc"/>
    <property type="match status" value="1"/>
</dbReference>
<dbReference type="InterPro" id="IPR003607">
    <property type="entry name" value="HD/PDEase_dom"/>
</dbReference>